<keyword evidence="4" id="KW-1185">Reference proteome</keyword>
<accession>A0ABR9ZKV6</accession>
<evidence type="ECO:0000313" key="4">
    <source>
        <dbReference type="Proteomes" id="UP000635902"/>
    </source>
</evidence>
<dbReference type="Proteomes" id="UP000635902">
    <property type="component" value="Unassembled WGS sequence"/>
</dbReference>
<keyword evidence="1" id="KW-0812">Transmembrane</keyword>
<comment type="caution">
    <text evidence="3">The sequence shown here is derived from an EMBL/GenBank/DDBJ whole genome shotgun (WGS) entry which is preliminary data.</text>
</comment>
<evidence type="ECO:0000313" key="3">
    <source>
        <dbReference type="EMBL" id="MBF4554050.1"/>
    </source>
</evidence>
<dbReference type="EMBL" id="JADKMY010000002">
    <property type="protein sequence ID" value="MBF4554050.1"/>
    <property type="molecule type" value="Genomic_DNA"/>
</dbReference>
<feature type="chain" id="PRO_5045126004" evidence="2">
    <location>
        <begin position="28"/>
        <end position="110"/>
    </location>
</feature>
<sequence>MKRASATLFSLTAATSLAFAAVSPASAADTTQHVSAATTQYVAAAATQYVAADAPATGSSYYDVFGLPAPWSYIAAPFLFGAFIIGTILSLFGFGCSLLNASGNCGEGSL</sequence>
<feature type="signal peptide" evidence="2">
    <location>
        <begin position="1"/>
        <end position="27"/>
    </location>
</feature>
<keyword evidence="2" id="KW-0732">Signal</keyword>
<evidence type="ECO:0000256" key="2">
    <source>
        <dbReference type="SAM" id="SignalP"/>
    </source>
</evidence>
<organism evidence="3 4">
    <name type="scientific">Corynebacterium suicordis DSM 45110</name>
    <dbReference type="NCBI Taxonomy" id="1121369"/>
    <lineage>
        <taxon>Bacteria</taxon>
        <taxon>Bacillati</taxon>
        <taxon>Actinomycetota</taxon>
        <taxon>Actinomycetes</taxon>
        <taxon>Mycobacteriales</taxon>
        <taxon>Corynebacteriaceae</taxon>
        <taxon>Corynebacterium</taxon>
    </lineage>
</organism>
<reference evidence="3 4" key="1">
    <citation type="submission" date="2020-10" db="EMBL/GenBank/DDBJ databases">
        <title>Novel species in genus Corynebacterium.</title>
        <authorList>
            <person name="Zhang G."/>
        </authorList>
    </citation>
    <scope>NUCLEOTIDE SEQUENCE [LARGE SCALE GENOMIC DNA]</scope>
    <source>
        <strain evidence="3 4">DSM 45110</strain>
    </source>
</reference>
<protein>
    <submittedName>
        <fullName evidence="3">Uncharacterized protein</fullName>
    </submittedName>
</protein>
<gene>
    <name evidence="3" type="ORF">IRY30_08200</name>
</gene>
<proteinExistence type="predicted"/>
<name>A0ABR9ZKV6_9CORY</name>
<keyword evidence="1" id="KW-0472">Membrane</keyword>
<dbReference type="RefSeq" id="WP_194556916.1">
    <property type="nucleotide sequence ID" value="NZ_JADKMY010000002.1"/>
</dbReference>
<evidence type="ECO:0000256" key="1">
    <source>
        <dbReference type="SAM" id="Phobius"/>
    </source>
</evidence>
<keyword evidence="1" id="KW-1133">Transmembrane helix</keyword>
<feature type="transmembrane region" description="Helical" evidence="1">
    <location>
        <begin position="71"/>
        <end position="94"/>
    </location>
</feature>